<feature type="region of interest" description="Disordered" evidence="1">
    <location>
        <begin position="1"/>
        <end position="38"/>
    </location>
</feature>
<gene>
    <name evidence="2" type="ORF">PIB30_013664</name>
</gene>
<evidence type="ECO:0000313" key="3">
    <source>
        <dbReference type="Proteomes" id="UP001341840"/>
    </source>
</evidence>
<protein>
    <submittedName>
        <fullName evidence="2">Uncharacterized protein</fullName>
    </submittedName>
</protein>
<comment type="caution">
    <text evidence="2">The sequence shown here is derived from an EMBL/GenBank/DDBJ whole genome shotgun (WGS) entry which is preliminary data.</text>
</comment>
<dbReference type="Proteomes" id="UP001341840">
    <property type="component" value="Unassembled WGS sequence"/>
</dbReference>
<keyword evidence="3" id="KW-1185">Reference proteome</keyword>
<proteinExistence type="predicted"/>
<accession>A0ABU6V4W0</accession>
<sequence>MAPRRRSRRAARAEPAPGPAEEASQGAPAGEAPQAGESLSRLNREYHIAGALVERESIIARHCSFLMPVTDQLMPFMAEADFGHAIQLRDFAGALEAGDAYILSPVG</sequence>
<dbReference type="EMBL" id="JASCZI010151070">
    <property type="protein sequence ID" value="MED6168682.1"/>
    <property type="molecule type" value="Genomic_DNA"/>
</dbReference>
<feature type="compositionally biased region" description="Basic residues" evidence="1">
    <location>
        <begin position="1"/>
        <end position="10"/>
    </location>
</feature>
<organism evidence="2 3">
    <name type="scientific">Stylosanthes scabra</name>
    <dbReference type="NCBI Taxonomy" id="79078"/>
    <lineage>
        <taxon>Eukaryota</taxon>
        <taxon>Viridiplantae</taxon>
        <taxon>Streptophyta</taxon>
        <taxon>Embryophyta</taxon>
        <taxon>Tracheophyta</taxon>
        <taxon>Spermatophyta</taxon>
        <taxon>Magnoliopsida</taxon>
        <taxon>eudicotyledons</taxon>
        <taxon>Gunneridae</taxon>
        <taxon>Pentapetalae</taxon>
        <taxon>rosids</taxon>
        <taxon>fabids</taxon>
        <taxon>Fabales</taxon>
        <taxon>Fabaceae</taxon>
        <taxon>Papilionoideae</taxon>
        <taxon>50 kb inversion clade</taxon>
        <taxon>dalbergioids sensu lato</taxon>
        <taxon>Dalbergieae</taxon>
        <taxon>Pterocarpus clade</taxon>
        <taxon>Stylosanthes</taxon>
    </lineage>
</organism>
<name>A0ABU6V4W0_9FABA</name>
<feature type="compositionally biased region" description="Low complexity" evidence="1">
    <location>
        <begin position="13"/>
        <end position="37"/>
    </location>
</feature>
<evidence type="ECO:0000313" key="2">
    <source>
        <dbReference type="EMBL" id="MED6168682.1"/>
    </source>
</evidence>
<evidence type="ECO:0000256" key="1">
    <source>
        <dbReference type="SAM" id="MobiDB-lite"/>
    </source>
</evidence>
<reference evidence="2 3" key="1">
    <citation type="journal article" date="2023" name="Plants (Basel)">
        <title>Bridging the Gap: Combining Genomics and Transcriptomics Approaches to Understand Stylosanthes scabra, an Orphan Legume from the Brazilian Caatinga.</title>
        <authorList>
            <person name="Ferreira-Neto J.R.C."/>
            <person name="da Silva M.D."/>
            <person name="Binneck E."/>
            <person name="de Melo N.F."/>
            <person name="da Silva R.H."/>
            <person name="de Melo A.L.T.M."/>
            <person name="Pandolfi V."/>
            <person name="Bustamante F.O."/>
            <person name="Brasileiro-Vidal A.C."/>
            <person name="Benko-Iseppon A.M."/>
        </authorList>
    </citation>
    <scope>NUCLEOTIDE SEQUENCE [LARGE SCALE GENOMIC DNA]</scope>
    <source>
        <tissue evidence="2">Leaves</tissue>
    </source>
</reference>